<comment type="caution">
    <text evidence="1">The sequence shown here is derived from an EMBL/GenBank/DDBJ whole genome shotgun (WGS) entry which is preliminary data.</text>
</comment>
<sequence>MTSMIASIAVERHGVPTSIAAEVSIARFTNAGPRSFSKLLLSGATFNSWIRILTATFFFLVVASEFTSTLLVTDLRESRVSSFDQNMSYGFTFKSSNDSGPPPLPIIGWGFNYWLNKPSSSETFAEYSRPGKSGEDVDDTGPSIRAFLPLALQSERETLRSFKGMARVVDTRVQYFGWFSCPILDNSQNFPGQQPWVLCTVTSGMNLVSPLTNATSLENSTARSFSAWMIIDTASIHEGGYGSWNSTLTWEHLNSSGSGPWLRQWSRAKSDDGEADKDYYFPITLCFDYAGAAQIQNLNITATTTSNSTEPIFRYDADSKQYDTSAVRNQLGAFRHNPHNDTRREILTISEQDMQESMKEVRGKPLASPYTDTLGDWLEKFLTLPNGKALALCPLCSPDLIPFQIVDSLLTQVFNDVLNATNSPALALQAFRTLLYRTTYYDHLSAFDLAADAATITRFDLVQAPEQRWGLMASEEARPLLEKATLAADEDIDDWVHEREPPKGFWGIIGNKVWGIGRLFSQKSTPDSERLSVRNGVFTVVGTR</sequence>
<proteinExistence type="predicted"/>
<name>A0A9P9IJD7_9HYPO</name>
<keyword evidence="2" id="KW-1185">Reference proteome</keyword>
<reference evidence="1" key="1">
    <citation type="journal article" date="2021" name="Nat. Commun.">
        <title>Genetic determinants of endophytism in the Arabidopsis root mycobiome.</title>
        <authorList>
            <person name="Mesny F."/>
            <person name="Miyauchi S."/>
            <person name="Thiergart T."/>
            <person name="Pickel B."/>
            <person name="Atanasova L."/>
            <person name="Karlsson M."/>
            <person name="Huettel B."/>
            <person name="Barry K.W."/>
            <person name="Haridas S."/>
            <person name="Chen C."/>
            <person name="Bauer D."/>
            <person name="Andreopoulos W."/>
            <person name="Pangilinan J."/>
            <person name="LaButti K."/>
            <person name="Riley R."/>
            <person name="Lipzen A."/>
            <person name="Clum A."/>
            <person name="Drula E."/>
            <person name="Henrissat B."/>
            <person name="Kohler A."/>
            <person name="Grigoriev I.V."/>
            <person name="Martin F.M."/>
            <person name="Hacquard S."/>
        </authorList>
    </citation>
    <scope>NUCLEOTIDE SEQUENCE</scope>
    <source>
        <strain evidence="1">MPI-CAGE-AT-0147</strain>
    </source>
</reference>
<gene>
    <name evidence="1" type="ORF">EDB81DRAFT_847698</name>
</gene>
<dbReference type="EMBL" id="JAGMUV010000024">
    <property type="protein sequence ID" value="KAH7121609.1"/>
    <property type="molecule type" value="Genomic_DNA"/>
</dbReference>
<protein>
    <submittedName>
        <fullName evidence="1">Uncharacterized protein</fullName>
    </submittedName>
</protein>
<dbReference type="Proteomes" id="UP000738349">
    <property type="component" value="Unassembled WGS sequence"/>
</dbReference>
<dbReference type="AlphaFoldDB" id="A0A9P9IJD7"/>
<evidence type="ECO:0000313" key="2">
    <source>
        <dbReference type="Proteomes" id="UP000738349"/>
    </source>
</evidence>
<accession>A0A9P9IJD7</accession>
<evidence type="ECO:0000313" key="1">
    <source>
        <dbReference type="EMBL" id="KAH7121609.1"/>
    </source>
</evidence>
<dbReference type="OrthoDB" id="5428040at2759"/>
<organism evidence="1 2">
    <name type="scientific">Dactylonectria macrodidyma</name>
    <dbReference type="NCBI Taxonomy" id="307937"/>
    <lineage>
        <taxon>Eukaryota</taxon>
        <taxon>Fungi</taxon>
        <taxon>Dikarya</taxon>
        <taxon>Ascomycota</taxon>
        <taxon>Pezizomycotina</taxon>
        <taxon>Sordariomycetes</taxon>
        <taxon>Hypocreomycetidae</taxon>
        <taxon>Hypocreales</taxon>
        <taxon>Nectriaceae</taxon>
        <taxon>Dactylonectria</taxon>
    </lineage>
</organism>